<dbReference type="InterPro" id="IPR013087">
    <property type="entry name" value="Znf_C2H2_type"/>
</dbReference>
<evidence type="ECO:0000256" key="1">
    <source>
        <dbReference type="ARBA" id="ARBA00022723"/>
    </source>
</evidence>
<keyword evidence="1" id="KW-0479">Metal-binding</keyword>
<evidence type="ECO:0000313" key="7">
    <source>
        <dbReference type="EMBL" id="KAF2661287.1"/>
    </source>
</evidence>
<dbReference type="Gene3D" id="3.30.160.60">
    <property type="entry name" value="Classic Zinc Finger"/>
    <property type="match status" value="2"/>
</dbReference>
<dbReference type="SUPFAM" id="SSF57667">
    <property type="entry name" value="beta-beta-alpha zinc fingers"/>
    <property type="match status" value="1"/>
</dbReference>
<evidence type="ECO:0000256" key="3">
    <source>
        <dbReference type="ARBA" id="ARBA00022771"/>
    </source>
</evidence>
<dbReference type="Pfam" id="PF24809">
    <property type="entry name" value="DUF7708"/>
    <property type="match status" value="1"/>
</dbReference>
<dbReference type="Pfam" id="PF24883">
    <property type="entry name" value="NPHP3_N"/>
    <property type="match status" value="1"/>
</dbReference>
<dbReference type="SMART" id="SM00355">
    <property type="entry name" value="ZnF_C2H2"/>
    <property type="match status" value="4"/>
</dbReference>
<dbReference type="PANTHER" id="PTHR10039:SF14">
    <property type="entry name" value="NACHT DOMAIN-CONTAINING PROTEIN"/>
    <property type="match status" value="1"/>
</dbReference>
<protein>
    <recommendedName>
        <fullName evidence="6">C2H2-type domain-containing protein</fullName>
    </recommendedName>
</protein>
<evidence type="ECO:0000256" key="5">
    <source>
        <dbReference type="PROSITE-ProRule" id="PRU00042"/>
    </source>
</evidence>
<keyword evidence="8" id="KW-1185">Reference proteome</keyword>
<dbReference type="PROSITE" id="PS00028">
    <property type="entry name" value="ZINC_FINGER_C2H2_1"/>
    <property type="match status" value="2"/>
</dbReference>
<reference evidence="7" key="1">
    <citation type="journal article" date="2020" name="Stud. Mycol.">
        <title>101 Dothideomycetes genomes: a test case for predicting lifestyles and emergence of pathogens.</title>
        <authorList>
            <person name="Haridas S."/>
            <person name="Albert R."/>
            <person name="Binder M."/>
            <person name="Bloem J."/>
            <person name="Labutti K."/>
            <person name="Salamov A."/>
            <person name="Andreopoulos B."/>
            <person name="Baker S."/>
            <person name="Barry K."/>
            <person name="Bills G."/>
            <person name="Bluhm B."/>
            <person name="Cannon C."/>
            <person name="Castanera R."/>
            <person name="Culley D."/>
            <person name="Daum C."/>
            <person name="Ezra D."/>
            <person name="Gonzalez J."/>
            <person name="Henrissat B."/>
            <person name="Kuo A."/>
            <person name="Liang C."/>
            <person name="Lipzen A."/>
            <person name="Lutzoni F."/>
            <person name="Magnuson J."/>
            <person name="Mondo S."/>
            <person name="Nolan M."/>
            <person name="Ohm R."/>
            <person name="Pangilinan J."/>
            <person name="Park H.-J."/>
            <person name="Ramirez L."/>
            <person name="Alfaro M."/>
            <person name="Sun H."/>
            <person name="Tritt A."/>
            <person name="Yoshinaga Y."/>
            <person name="Zwiers L.-H."/>
            <person name="Turgeon B."/>
            <person name="Goodwin S."/>
            <person name="Spatafora J."/>
            <person name="Crous P."/>
            <person name="Grigoriev I."/>
        </authorList>
    </citation>
    <scope>NUCLEOTIDE SEQUENCE</scope>
    <source>
        <strain evidence="7">CBS 122681</strain>
    </source>
</reference>
<dbReference type="OrthoDB" id="21416at2759"/>
<evidence type="ECO:0000259" key="6">
    <source>
        <dbReference type="PROSITE" id="PS50157"/>
    </source>
</evidence>
<dbReference type="InterPro" id="IPR027417">
    <property type="entry name" value="P-loop_NTPase"/>
</dbReference>
<dbReference type="Pfam" id="PF00096">
    <property type="entry name" value="zf-C2H2"/>
    <property type="match status" value="2"/>
</dbReference>
<evidence type="ECO:0000256" key="2">
    <source>
        <dbReference type="ARBA" id="ARBA00022737"/>
    </source>
</evidence>
<dbReference type="PANTHER" id="PTHR10039">
    <property type="entry name" value="AMELOGENIN"/>
    <property type="match status" value="1"/>
</dbReference>
<keyword evidence="4" id="KW-0862">Zinc</keyword>
<evidence type="ECO:0000256" key="4">
    <source>
        <dbReference type="ARBA" id="ARBA00022833"/>
    </source>
</evidence>
<keyword evidence="3 5" id="KW-0863">Zinc-finger</keyword>
<feature type="domain" description="C2H2-type" evidence="6">
    <location>
        <begin position="767"/>
        <end position="794"/>
    </location>
</feature>
<dbReference type="InterPro" id="IPR056884">
    <property type="entry name" value="NPHP3-like_N"/>
</dbReference>
<organism evidence="7 8">
    <name type="scientific">Lophiostoma macrostomum CBS 122681</name>
    <dbReference type="NCBI Taxonomy" id="1314788"/>
    <lineage>
        <taxon>Eukaryota</taxon>
        <taxon>Fungi</taxon>
        <taxon>Dikarya</taxon>
        <taxon>Ascomycota</taxon>
        <taxon>Pezizomycotina</taxon>
        <taxon>Dothideomycetes</taxon>
        <taxon>Pleosporomycetidae</taxon>
        <taxon>Pleosporales</taxon>
        <taxon>Lophiostomataceae</taxon>
        <taxon>Lophiostoma</taxon>
    </lineage>
</organism>
<dbReference type="Gene3D" id="3.40.50.300">
    <property type="entry name" value="P-loop containing nucleotide triphosphate hydrolases"/>
    <property type="match status" value="1"/>
</dbReference>
<sequence length="884" mass="101354">MAPTTFHAASFQLVAEKFKAALTDKEKSTFQVVTLRDLHLAIEAIQQEQASERKLQGMQRLDAFLEGMMEYDKVAQIFVNTTPILAFVWGPMKFLLQRIGEFIPLLSQYEALFQKQPQMSRILIMIYEDLLDFHRKAMAFFKQRMWRKLFRALWRTFSTEFSAILRNLRCHRDLIDSQVNVSQYSELNKTRELVDKTVEVARIESSQRRATVRQWLSAANSQVDQDTYSNVRKEYPGTCEWLMKLDRFQAWFDPDFCSTPLLWLSGKTVLASMVIEKAQEVADISVAFFYCRYQDPARNTFLSVARGLLWQLLQQDEKLLPFLYEKASVCGQNMLSTVVLAKELLETALKNSPKLYLIIDGLDECDREERKTVVSELERVCESLPTDDADTLRCLFISQDDNPARKDFAKMSSLKVTGRELEKDIRMYANARSLEIASKFDLGQEKQKDVEDTIAQKAEGAASVDVENQTVNWYQDKYTVNSKELCGSLVDVHLDGTLVLVHHTARRYLTDKEHVNIASTERSLALLCVGYLSLPGFDQVIPHSVIRARVFQGYYCFLEYAFAYWGQHVERAALSRKSNDEKEDCELAEAVDVFIDMHWTEPQIVIPTPRSIMDALRILERRQNLSKVASAVHITKRQLHATGKMSAEEQVLSLHGTIERVRSTLEDCSLSLHNTDMFEEMYGLDVFRCPRISCTRFYNGFPTPTLREDHVRKHERSFFCSFPGCHVAILGCSTLKELQKHDNEAHGIIDMDDDNDFPELPPQKTSFECEKCDATFTRKHNLKIHMRTHDAPNERKFVCATCGEGFARQGDRTRHQNTHKPGAPTFMCGGELQNGAPWGCGTTFKRADTLSRHYKSEKGRACKLPLEEEEAAEAMSSTPGISIE</sequence>
<accession>A0A6A6TQ25</accession>
<gene>
    <name evidence="7" type="ORF">K491DRAFT_748233</name>
</gene>
<dbReference type="AlphaFoldDB" id="A0A6A6TQ25"/>
<evidence type="ECO:0000313" key="8">
    <source>
        <dbReference type="Proteomes" id="UP000799324"/>
    </source>
</evidence>
<dbReference type="FunFam" id="3.30.160.60:FF:000065">
    <property type="entry name" value="B-cell CLL/lymphoma 6, member B"/>
    <property type="match status" value="1"/>
</dbReference>
<dbReference type="GO" id="GO:0008270">
    <property type="term" value="F:zinc ion binding"/>
    <property type="evidence" value="ECO:0007669"/>
    <property type="project" value="UniProtKB-KW"/>
</dbReference>
<feature type="domain" description="C2H2-type" evidence="6">
    <location>
        <begin position="797"/>
        <end position="824"/>
    </location>
</feature>
<dbReference type="InterPro" id="IPR036236">
    <property type="entry name" value="Znf_C2H2_sf"/>
</dbReference>
<keyword evidence="2" id="KW-0677">Repeat</keyword>
<dbReference type="InterPro" id="IPR056125">
    <property type="entry name" value="DUF7708"/>
</dbReference>
<proteinExistence type="predicted"/>
<dbReference type="EMBL" id="MU004294">
    <property type="protein sequence ID" value="KAF2661287.1"/>
    <property type="molecule type" value="Genomic_DNA"/>
</dbReference>
<name>A0A6A6TQ25_9PLEO</name>
<dbReference type="Proteomes" id="UP000799324">
    <property type="component" value="Unassembled WGS sequence"/>
</dbReference>
<dbReference type="PROSITE" id="PS50157">
    <property type="entry name" value="ZINC_FINGER_C2H2_2"/>
    <property type="match status" value="2"/>
</dbReference>